<evidence type="ECO:0000256" key="1">
    <source>
        <dbReference type="ARBA" id="ARBA00004167"/>
    </source>
</evidence>
<evidence type="ECO:0000256" key="2">
    <source>
        <dbReference type="ARBA" id="ARBA00004613"/>
    </source>
</evidence>
<evidence type="ECO:0000256" key="3">
    <source>
        <dbReference type="ARBA" id="ARBA00022525"/>
    </source>
</evidence>
<dbReference type="FunFam" id="2.20.100.10:FF:000002">
    <property type="entry name" value="Unc-5 netrin receptor C"/>
    <property type="match status" value="1"/>
</dbReference>
<keyword evidence="12" id="KW-1185">Reference proteome</keyword>
<dbReference type="InterPro" id="IPR043159">
    <property type="entry name" value="Lectin_gal-bd_sf"/>
</dbReference>
<dbReference type="InterPro" id="IPR000884">
    <property type="entry name" value="TSP1_rpt"/>
</dbReference>
<dbReference type="PANTHER" id="PTHR22906">
    <property type="entry name" value="PROPERDIN"/>
    <property type="match status" value="1"/>
</dbReference>
<evidence type="ECO:0000256" key="8">
    <source>
        <dbReference type="ARBA" id="ARBA00023136"/>
    </source>
</evidence>
<evidence type="ECO:0000313" key="12">
    <source>
        <dbReference type="Proteomes" id="UP001159428"/>
    </source>
</evidence>
<dbReference type="AlphaFoldDB" id="A0AAU9VU07"/>
<comment type="caution">
    <text evidence="11">The sequence shown here is derived from an EMBL/GenBank/DDBJ whole genome shotgun (WGS) entry which is preliminary data.</text>
</comment>
<dbReference type="Proteomes" id="UP001159428">
    <property type="component" value="Unassembled WGS sequence"/>
</dbReference>
<dbReference type="Gene3D" id="2.20.100.10">
    <property type="entry name" value="Thrombospondin type-1 (TSP1) repeat"/>
    <property type="match status" value="7"/>
</dbReference>
<dbReference type="SMART" id="SM00209">
    <property type="entry name" value="TSP1"/>
    <property type="match status" value="7"/>
</dbReference>
<keyword evidence="6" id="KW-0677">Repeat</keyword>
<dbReference type="EMBL" id="CALNXJ010000003">
    <property type="protein sequence ID" value="CAH3036414.1"/>
    <property type="molecule type" value="Genomic_DNA"/>
</dbReference>
<evidence type="ECO:0000313" key="11">
    <source>
        <dbReference type="EMBL" id="CAH3036414.1"/>
    </source>
</evidence>
<dbReference type="FunFam" id="2.20.100.10:FF:000001">
    <property type="entry name" value="semaphorin-5A isoform X1"/>
    <property type="match status" value="1"/>
</dbReference>
<dbReference type="Pfam" id="PF00090">
    <property type="entry name" value="TSP_1"/>
    <property type="match status" value="7"/>
</dbReference>
<gene>
    <name evidence="11" type="ORF">PMEA_00016857</name>
</gene>
<organism evidence="11 12">
    <name type="scientific">Pocillopora meandrina</name>
    <dbReference type="NCBI Taxonomy" id="46732"/>
    <lineage>
        <taxon>Eukaryota</taxon>
        <taxon>Metazoa</taxon>
        <taxon>Cnidaria</taxon>
        <taxon>Anthozoa</taxon>
        <taxon>Hexacorallia</taxon>
        <taxon>Scleractinia</taxon>
        <taxon>Astrocoeniina</taxon>
        <taxon>Pocilloporidae</taxon>
        <taxon>Pocillopora</taxon>
    </lineage>
</organism>
<evidence type="ECO:0000259" key="10">
    <source>
        <dbReference type="Pfam" id="PF02140"/>
    </source>
</evidence>
<dbReference type="GO" id="GO:0016020">
    <property type="term" value="C:membrane"/>
    <property type="evidence" value="ECO:0007669"/>
    <property type="project" value="UniProtKB-SubCell"/>
</dbReference>
<dbReference type="InterPro" id="IPR052065">
    <property type="entry name" value="Compl_asym_regulator"/>
</dbReference>
<keyword evidence="9" id="KW-1015">Disulfide bond</keyword>
<keyword evidence="7" id="KW-1133">Transmembrane helix</keyword>
<dbReference type="InterPro" id="IPR036383">
    <property type="entry name" value="TSP1_rpt_sf"/>
</dbReference>
<accession>A0AAU9VU07</accession>
<keyword evidence="4" id="KW-0812">Transmembrane</keyword>
<dbReference type="FunFam" id="2.20.100.10:FF:000007">
    <property type="entry name" value="Thrombospondin 1"/>
    <property type="match status" value="5"/>
</dbReference>
<evidence type="ECO:0000256" key="4">
    <source>
        <dbReference type="ARBA" id="ARBA00022692"/>
    </source>
</evidence>
<evidence type="ECO:0000256" key="9">
    <source>
        <dbReference type="ARBA" id="ARBA00023157"/>
    </source>
</evidence>
<dbReference type="GO" id="GO:0030246">
    <property type="term" value="F:carbohydrate binding"/>
    <property type="evidence" value="ECO:0007669"/>
    <property type="project" value="InterPro"/>
</dbReference>
<dbReference type="PANTHER" id="PTHR22906:SF43">
    <property type="entry name" value="PROPERDIN"/>
    <property type="match status" value="1"/>
</dbReference>
<reference evidence="11 12" key="1">
    <citation type="submission" date="2022-05" db="EMBL/GenBank/DDBJ databases">
        <authorList>
            <consortium name="Genoscope - CEA"/>
            <person name="William W."/>
        </authorList>
    </citation>
    <scope>NUCLEOTIDE SEQUENCE [LARGE SCALE GENOMIC DNA]</scope>
</reference>
<evidence type="ECO:0000256" key="7">
    <source>
        <dbReference type="ARBA" id="ARBA00022989"/>
    </source>
</evidence>
<sequence>MCWSTVDEWEAIGCYNNFDHSALPVHFYTPTDLDVNELWPNLKPLAKACSKQAEIRNYSCFGIQYQHECWGGRNASLTYDLSGKSRNCRIGVNNYGVGKLYTSFVYKLKPVNGNWSAWSKWSSCSKTCDEGSQKRTRGCTNPAPANGGKPCQAGVSMETKACILLLCPVNGNWSPWSSWGSCSKTCDEGSQKRMRDCSDPAPAHGGKVCMGEAIETKKCNLKLCPVNGNWSPWSSWGSCSKTCDGGFRKRMRECSDPAPAHGGKACMGEAVETKKCNLKLCPVNGKWSPWSTWFPCSKTCGGGLQTRKRSCTNPAPANSGKPCQGVTKETKGCNLFVPLAYCYDVFTFSVNGNWSAWSAWSSCSKTCDDGLQRRMRKCKNPAPANGGDPCKGNASEVQTCSLQFCPVNGQWGSWQAWNACSVSCKGGVQRRKRSCNNPSPAHGGTDCVGVSMVTQSCNLKPCPVNGGWSPWNNWSSCQRTCGGGTQLRYRTCTHPLPQHHGKPCIGQGSMSRSCNTFSCPRGKRLVLCENNMGRIVKCGLFRRIRIHWVHYGYIEGDRACGSTYKDTCSSQKAVRVLKRWCEGKFFCVVKPWNRFFRAPCGNRKYLKLYYSC</sequence>
<keyword evidence="8" id="KW-0472">Membrane</keyword>
<name>A0AAU9VU07_9CNID</name>
<dbReference type="PRINTS" id="PR01705">
    <property type="entry name" value="TSP1REPEAT"/>
</dbReference>
<proteinExistence type="predicted"/>
<dbReference type="PROSITE" id="PS50092">
    <property type="entry name" value="TSP1"/>
    <property type="match status" value="7"/>
</dbReference>
<comment type="subcellular location">
    <subcellularLocation>
        <location evidence="1">Membrane</location>
        <topology evidence="1">Single-pass membrane protein</topology>
    </subcellularLocation>
    <subcellularLocation>
        <location evidence="2">Secreted</location>
    </subcellularLocation>
</comment>
<protein>
    <recommendedName>
        <fullName evidence="10">SUEL-type lectin domain-containing protein</fullName>
    </recommendedName>
</protein>
<feature type="domain" description="SUEL-type lectin" evidence="10">
    <location>
        <begin position="537"/>
        <end position="612"/>
    </location>
</feature>
<keyword evidence="3" id="KW-0964">Secreted</keyword>
<dbReference type="SUPFAM" id="SSF82895">
    <property type="entry name" value="TSP-1 type 1 repeat"/>
    <property type="match status" value="7"/>
</dbReference>
<evidence type="ECO:0000256" key="5">
    <source>
        <dbReference type="ARBA" id="ARBA00022729"/>
    </source>
</evidence>
<keyword evidence="5" id="KW-0732">Signal</keyword>
<dbReference type="Gene3D" id="2.60.120.740">
    <property type="match status" value="1"/>
</dbReference>
<evidence type="ECO:0000256" key="6">
    <source>
        <dbReference type="ARBA" id="ARBA00022737"/>
    </source>
</evidence>
<dbReference type="Pfam" id="PF02140">
    <property type="entry name" value="SUEL_Lectin"/>
    <property type="match status" value="1"/>
</dbReference>
<dbReference type="InterPro" id="IPR000922">
    <property type="entry name" value="Lectin_gal-bd_dom"/>
</dbReference>